<keyword evidence="3" id="KW-1185">Reference proteome</keyword>
<reference evidence="2" key="1">
    <citation type="submission" date="2022-01" db="UniProtKB">
        <authorList>
            <consortium name="EnsemblMetazoa"/>
        </authorList>
    </citation>
    <scope>IDENTIFICATION</scope>
</reference>
<protein>
    <submittedName>
        <fullName evidence="2">Uncharacterized protein</fullName>
    </submittedName>
</protein>
<evidence type="ECO:0000256" key="1">
    <source>
        <dbReference type="SAM" id="MobiDB-lite"/>
    </source>
</evidence>
<dbReference type="EnsemblMetazoa" id="XM_024229898.1">
    <property type="protein sequence ID" value="XP_024085666.1"/>
    <property type="gene ID" value="LOC112128105"/>
</dbReference>
<sequence>MPRECQRIANCNHKCKVTVTHIALAKTSTPPITRRTSGGGVVVRTGPSPNLNPSARAPTVNGNSTPPLNEQNKVSPSLYNSFFLFKHYFVVLVSHCHVPP</sequence>
<feature type="region of interest" description="Disordered" evidence="1">
    <location>
        <begin position="28"/>
        <end position="71"/>
    </location>
</feature>
<name>A0A8I6SU95_CIMLE</name>
<dbReference type="Proteomes" id="UP000494040">
    <property type="component" value="Unassembled WGS sequence"/>
</dbReference>
<dbReference type="GeneID" id="112128105"/>
<dbReference type="RefSeq" id="XP_024085666.1">
    <property type="nucleotide sequence ID" value="XM_024229898.1"/>
</dbReference>
<dbReference type="AlphaFoldDB" id="A0A8I6SU95"/>
<organism evidence="2 3">
    <name type="scientific">Cimex lectularius</name>
    <name type="common">Bed bug</name>
    <name type="synonym">Acanthia lectularia</name>
    <dbReference type="NCBI Taxonomy" id="79782"/>
    <lineage>
        <taxon>Eukaryota</taxon>
        <taxon>Metazoa</taxon>
        <taxon>Ecdysozoa</taxon>
        <taxon>Arthropoda</taxon>
        <taxon>Hexapoda</taxon>
        <taxon>Insecta</taxon>
        <taxon>Pterygota</taxon>
        <taxon>Neoptera</taxon>
        <taxon>Paraneoptera</taxon>
        <taxon>Hemiptera</taxon>
        <taxon>Heteroptera</taxon>
        <taxon>Panheteroptera</taxon>
        <taxon>Cimicomorpha</taxon>
        <taxon>Cimicidae</taxon>
        <taxon>Cimex</taxon>
    </lineage>
</organism>
<evidence type="ECO:0000313" key="3">
    <source>
        <dbReference type="Proteomes" id="UP000494040"/>
    </source>
</evidence>
<dbReference type="KEGG" id="clec:112128105"/>
<evidence type="ECO:0000313" key="2">
    <source>
        <dbReference type="EnsemblMetazoa" id="XP_024085666.1"/>
    </source>
</evidence>
<proteinExistence type="predicted"/>
<feature type="compositionally biased region" description="Polar residues" evidence="1">
    <location>
        <begin position="60"/>
        <end position="71"/>
    </location>
</feature>
<accession>A0A8I6SU95</accession>